<evidence type="ECO:0000256" key="5">
    <source>
        <dbReference type="SAM" id="Phobius"/>
    </source>
</evidence>
<dbReference type="PANTHER" id="PTHR37422:SF17">
    <property type="entry name" value="O-ANTIGEN LIGASE"/>
    <property type="match status" value="1"/>
</dbReference>
<proteinExistence type="predicted"/>
<feature type="transmembrane region" description="Helical" evidence="5">
    <location>
        <begin position="120"/>
        <end position="141"/>
    </location>
</feature>
<feature type="domain" description="O-antigen ligase-related" evidence="6">
    <location>
        <begin position="190"/>
        <end position="336"/>
    </location>
</feature>
<name>A0AAW5LMD3_MAMSC</name>
<feature type="transmembrane region" description="Helical" evidence="5">
    <location>
        <begin position="153"/>
        <end position="175"/>
    </location>
</feature>
<dbReference type="Pfam" id="PF04932">
    <property type="entry name" value="Wzy_C"/>
    <property type="match status" value="1"/>
</dbReference>
<dbReference type="InterPro" id="IPR051533">
    <property type="entry name" value="WaaL-like"/>
</dbReference>
<feature type="transmembrane region" description="Helical" evidence="5">
    <location>
        <begin position="387"/>
        <end position="404"/>
    </location>
</feature>
<organism evidence="7 8">
    <name type="scientific">Mammaliicoccus sciuri</name>
    <name type="common">Staphylococcus sciuri</name>
    <dbReference type="NCBI Taxonomy" id="1296"/>
    <lineage>
        <taxon>Bacteria</taxon>
        <taxon>Bacillati</taxon>
        <taxon>Bacillota</taxon>
        <taxon>Bacilli</taxon>
        <taxon>Bacillales</taxon>
        <taxon>Staphylococcaceae</taxon>
        <taxon>Mammaliicoccus</taxon>
    </lineage>
</organism>
<feature type="transmembrane region" description="Helical" evidence="5">
    <location>
        <begin position="357"/>
        <end position="375"/>
    </location>
</feature>
<protein>
    <submittedName>
        <fullName evidence="7">O-antigen ligase family protein</fullName>
    </submittedName>
</protein>
<keyword evidence="2 5" id="KW-0812">Transmembrane</keyword>
<evidence type="ECO:0000256" key="2">
    <source>
        <dbReference type="ARBA" id="ARBA00022692"/>
    </source>
</evidence>
<comment type="subcellular location">
    <subcellularLocation>
        <location evidence="1">Membrane</location>
        <topology evidence="1">Multi-pass membrane protein</topology>
    </subcellularLocation>
</comment>
<accession>A0AAW5LMD3</accession>
<feature type="transmembrane region" description="Helical" evidence="5">
    <location>
        <begin position="205"/>
        <end position="224"/>
    </location>
</feature>
<dbReference type="GO" id="GO:0016020">
    <property type="term" value="C:membrane"/>
    <property type="evidence" value="ECO:0007669"/>
    <property type="project" value="UniProtKB-SubCell"/>
</dbReference>
<dbReference type="RefSeq" id="WP_257099526.1">
    <property type="nucleotide sequence ID" value="NZ_JANILD010000003.1"/>
</dbReference>
<evidence type="ECO:0000259" key="6">
    <source>
        <dbReference type="Pfam" id="PF04932"/>
    </source>
</evidence>
<gene>
    <name evidence="7" type="ORF">NQ032_08220</name>
</gene>
<evidence type="ECO:0000256" key="1">
    <source>
        <dbReference type="ARBA" id="ARBA00004141"/>
    </source>
</evidence>
<feature type="transmembrane region" description="Helical" evidence="5">
    <location>
        <begin position="182"/>
        <end position="199"/>
    </location>
</feature>
<keyword evidence="3 5" id="KW-1133">Transmembrane helix</keyword>
<dbReference type="Proteomes" id="UP001204068">
    <property type="component" value="Unassembled WGS sequence"/>
</dbReference>
<evidence type="ECO:0000256" key="3">
    <source>
        <dbReference type="ARBA" id="ARBA00022989"/>
    </source>
</evidence>
<feature type="transmembrane region" description="Helical" evidence="5">
    <location>
        <begin position="60"/>
        <end position="81"/>
    </location>
</feature>
<evidence type="ECO:0000313" key="7">
    <source>
        <dbReference type="EMBL" id="MCQ9303584.1"/>
    </source>
</evidence>
<sequence>MKKLIQMIFSGEMYFTLFLTAGIFKSNFNWFPLDITILFFILTAIVILKRLFLKPKIYIAQFFAILLMLLIVALMLLTYTYAPKTSYALTKTVSFIIFSFGSFVFSLFLFSYNLKKIQKFFEVFVLVSTLLSIIAIIEYFYPNQFLSVGLNTGIVIGLARAVGISCIINLSYFLISNKEIRIKILCLSSLLLNISALILTASRMAIISVVISWILLIFLSTKIKNKKIYVDKNTKIIVPIFIFVIAFTIYLYIIGAFDKILFRTTVLINESNGGTSLNGRFDRYETALHMFIDKPIFGNGIGSFSYVYGGVTASEYPHNIFLEVISEMGLIGLIGLLFLIMYVIYRYIKINTDKSYETMKLSVSILLISLFLFLSVNSSGDLVENRIFFAILGLIISYSISFRLDDKKL</sequence>
<keyword evidence="7" id="KW-0436">Ligase</keyword>
<keyword evidence="4 5" id="KW-0472">Membrane</keyword>
<evidence type="ECO:0000256" key="4">
    <source>
        <dbReference type="ARBA" id="ARBA00023136"/>
    </source>
</evidence>
<comment type="caution">
    <text evidence="7">The sequence shown here is derived from an EMBL/GenBank/DDBJ whole genome shotgun (WGS) entry which is preliminary data.</text>
</comment>
<feature type="transmembrane region" description="Helical" evidence="5">
    <location>
        <begin position="324"/>
        <end position="345"/>
    </location>
</feature>
<evidence type="ECO:0000313" key="8">
    <source>
        <dbReference type="Proteomes" id="UP001204068"/>
    </source>
</evidence>
<dbReference type="InterPro" id="IPR007016">
    <property type="entry name" value="O-antigen_ligase-rel_domated"/>
</dbReference>
<reference evidence="7" key="1">
    <citation type="submission" date="2022-07" db="EMBL/GenBank/DDBJ databases">
        <title>Bacterial species isolated from the porcine tonsil microbiota.</title>
        <authorList>
            <person name="Oliveira I.M.F."/>
        </authorList>
    </citation>
    <scope>NUCLEOTIDE SEQUENCE</scope>
    <source>
        <strain evidence="7">8QC2O2</strain>
    </source>
</reference>
<dbReference type="AlphaFoldDB" id="A0AAW5LMD3"/>
<feature type="transmembrane region" description="Helical" evidence="5">
    <location>
        <begin position="30"/>
        <end position="48"/>
    </location>
</feature>
<dbReference type="PANTHER" id="PTHR37422">
    <property type="entry name" value="TEICHURONIC ACID BIOSYNTHESIS PROTEIN TUAE"/>
    <property type="match status" value="1"/>
</dbReference>
<dbReference type="EMBL" id="JANILD010000003">
    <property type="protein sequence ID" value="MCQ9303584.1"/>
    <property type="molecule type" value="Genomic_DNA"/>
</dbReference>
<feature type="transmembrane region" description="Helical" evidence="5">
    <location>
        <begin position="93"/>
        <end position="113"/>
    </location>
</feature>
<dbReference type="GO" id="GO:0016874">
    <property type="term" value="F:ligase activity"/>
    <property type="evidence" value="ECO:0007669"/>
    <property type="project" value="UniProtKB-KW"/>
</dbReference>
<feature type="transmembrane region" description="Helical" evidence="5">
    <location>
        <begin position="7"/>
        <end position="24"/>
    </location>
</feature>
<feature type="transmembrane region" description="Helical" evidence="5">
    <location>
        <begin position="236"/>
        <end position="257"/>
    </location>
</feature>